<dbReference type="EMBL" id="KQ474073">
    <property type="protein sequence ID" value="KPV78281.1"/>
    <property type="molecule type" value="Genomic_DNA"/>
</dbReference>
<evidence type="ECO:0000256" key="1">
    <source>
        <dbReference type="ARBA" id="ARBA00023125"/>
    </source>
</evidence>
<dbReference type="STRING" id="578459.A0A194SFC6"/>
<organism evidence="6 7">
    <name type="scientific">Rhodotorula graminis (strain WP1)</name>
    <dbReference type="NCBI Taxonomy" id="578459"/>
    <lineage>
        <taxon>Eukaryota</taxon>
        <taxon>Fungi</taxon>
        <taxon>Dikarya</taxon>
        <taxon>Basidiomycota</taxon>
        <taxon>Pucciniomycotina</taxon>
        <taxon>Microbotryomycetes</taxon>
        <taxon>Sporidiobolales</taxon>
        <taxon>Sporidiobolaceae</taxon>
        <taxon>Rhodotorula</taxon>
    </lineage>
</organism>
<dbReference type="InterPro" id="IPR009071">
    <property type="entry name" value="HMG_box_dom"/>
</dbReference>
<feature type="region of interest" description="Disordered" evidence="4">
    <location>
        <begin position="166"/>
        <end position="269"/>
    </location>
</feature>
<dbReference type="GeneID" id="28975933"/>
<evidence type="ECO:0000256" key="2">
    <source>
        <dbReference type="ARBA" id="ARBA00023242"/>
    </source>
</evidence>
<evidence type="ECO:0000313" key="7">
    <source>
        <dbReference type="Proteomes" id="UP000053890"/>
    </source>
</evidence>
<feature type="DNA-binding region" description="HMG box" evidence="3">
    <location>
        <begin position="101"/>
        <end position="169"/>
    </location>
</feature>
<proteinExistence type="predicted"/>
<keyword evidence="2 3" id="KW-0539">Nucleus</keyword>
<dbReference type="GO" id="GO:0005634">
    <property type="term" value="C:nucleus"/>
    <property type="evidence" value="ECO:0007669"/>
    <property type="project" value="UniProtKB-UniRule"/>
</dbReference>
<gene>
    <name evidence="6" type="ORF">RHOBADRAFT_50764</name>
</gene>
<dbReference type="SUPFAM" id="SSF47095">
    <property type="entry name" value="HMG-box"/>
    <property type="match status" value="1"/>
</dbReference>
<sequence length="269" mass="28848">MAAQKKTAVVNAIQHVASLHKELAKAHKQATVAVLEYAAELEESGADKSALATFPSLFPLDEGVVPKKRGRKSVAGEDGDEVDGKKRRAPKEKKVKDPNAPKRPASAYLEYQNSVRDDFRTKYPNDTYAEILKRIGQTWQNLPEDEKAPWHAMTAGKTAMYLDAKSEYEKTDPTKVSPAEQDAVAIATEPKGKRPRKSEAAADIPVDATPKDKKAKTTKKASPPKAATPSASSSAAGSSSESGSESESEATPPPKKAPASKKVAKVSKK</sequence>
<dbReference type="OrthoDB" id="1919336at2759"/>
<dbReference type="AlphaFoldDB" id="A0A194SFC6"/>
<dbReference type="PANTHER" id="PTHR46040:SF3">
    <property type="entry name" value="HIGH MOBILITY GROUP PROTEIN 2"/>
    <property type="match status" value="1"/>
</dbReference>
<keyword evidence="7" id="KW-1185">Reference proteome</keyword>
<protein>
    <recommendedName>
        <fullName evidence="5">HMG box domain-containing protein</fullName>
    </recommendedName>
</protein>
<dbReference type="SMART" id="SM00398">
    <property type="entry name" value="HMG"/>
    <property type="match status" value="1"/>
</dbReference>
<evidence type="ECO:0000256" key="4">
    <source>
        <dbReference type="SAM" id="MobiDB-lite"/>
    </source>
</evidence>
<feature type="region of interest" description="Disordered" evidence="4">
    <location>
        <begin position="60"/>
        <end position="111"/>
    </location>
</feature>
<dbReference type="PANTHER" id="PTHR46040">
    <property type="entry name" value="HIGH MOBILITY GROUP PROTEIN 2"/>
    <property type="match status" value="1"/>
</dbReference>
<reference evidence="6 7" key="1">
    <citation type="journal article" date="2015" name="Front. Microbiol.">
        <title>Genome sequence of the plant growth promoting endophytic yeast Rhodotorula graminis WP1.</title>
        <authorList>
            <person name="Firrincieli A."/>
            <person name="Otillar R."/>
            <person name="Salamov A."/>
            <person name="Schmutz J."/>
            <person name="Khan Z."/>
            <person name="Redman R.S."/>
            <person name="Fleck N.D."/>
            <person name="Lindquist E."/>
            <person name="Grigoriev I.V."/>
            <person name="Doty S.L."/>
        </authorList>
    </citation>
    <scope>NUCLEOTIDE SEQUENCE [LARGE SCALE GENOMIC DNA]</scope>
    <source>
        <strain evidence="6 7">WP1</strain>
    </source>
</reference>
<dbReference type="GO" id="GO:0010468">
    <property type="term" value="P:regulation of gene expression"/>
    <property type="evidence" value="ECO:0007669"/>
    <property type="project" value="TreeGrafter"/>
</dbReference>
<feature type="compositionally biased region" description="Basic residues" evidence="4">
    <location>
        <begin position="258"/>
        <end position="269"/>
    </location>
</feature>
<evidence type="ECO:0000313" key="6">
    <source>
        <dbReference type="EMBL" id="KPV78281.1"/>
    </source>
</evidence>
<accession>A0A194SFC6</accession>
<dbReference type="InterPro" id="IPR051965">
    <property type="entry name" value="ChromReg_NeuronalGeneExpr"/>
</dbReference>
<keyword evidence="1 3" id="KW-0238">DNA-binding</keyword>
<dbReference type="InterPro" id="IPR036910">
    <property type="entry name" value="HMG_box_dom_sf"/>
</dbReference>
<dbReference type="Pfam" id="PF00505">
    <property type="entry name" value="HMG_box"/>
    <property type="match status" value="1"/>
</dbReference>
<dbReference type="Gene3D" id="1.10.30.10">
    <property type="entry name" value="High mobility group box domain"/>
    <property type="match status" value="1"/>
</dbReference>
<feature type="compositionally biased region" description="Low complexity" evidence="4">
    <location>
        <begin position="220"/>
        <end position="245"/>
    </location>
</feature>
<name>A0A194SFC6_RHOGW</name>
<evidence type="ECO:0000256" key="3">
    <source>
        <dbReference type="PROSITE-ProRule" id="PRU00267"/>
    </source>
</evidence>
<dbReference type="PROSITE" id="PS50118">
    <property type="entry name" value="HMG_BOX_2"/>
    <property type="match status" value="1"/>
</dbReference>
<dbReference type="OMA" id="TEMSMDF"/>
<feature type="domain" description="HMG box" evidence="5">
    <location>
        <begin position="101"/>
        <end position="169"/>
    </location>
</feature>
<dbReference type="Proteomes" id="UP000053890">
    <property type="component" value="Unassembled WGS sequence"/>
</dbReference>
<dbReference type="GO" id="GO:0003677">
    <property type="term" value="F:DNA binding"/>
    <property type="evidence" value="ECO:0007669"/>
    <property type="project" value="UniProtKB-UniRule"/>
</dbReference>
<dbReference type="RefSeq" id="XP_018274330.1">
    <property type="nucleotide sequence ID" value="XM_018415485.1"/>
</dbReference>
<evidence type="ECO:0000259" key="5">
    <source>
        <dbReference type="PROSITE" id="PS50118"/>
    </source>
</evidence>